<dbReference type="PROSITE" id="PS51186">
    <property type="entry name" value="GNAT"/>
    <property type="match status" value="1"/>
</dbReference>
<name>A0A372LI22_9BACI</name>
<dbReference type="PANTHER" id="PTHR43415:SF3">
    <property type="entry name" value="GNAT-FAMILY ACETYLTRANSFERASE"/>
    <property type="match status" value="1"/>
</dbReference>
<accession>A0A372LI22</accession>
<protein>
    <submittedName>
        <fullName evidence="2">GNAT family N-acetyltransferase</fullName>
    </submittedName>
</protein>
<dbReference type="GO" id="GO:0016747">
    <property type="term" value="F:acyltransferase activity, transferring groups other than amino-acyl groups"/>
    <property type="evidence" value="ECO:0007669"/>
    <property type="project" value="InterPro"/>
</dbReference>
<dbReference type="Pfam" id="PF00583">
    <property type="entry name" value="Acetyltransf_1"/>
    <property type="match status" value="1"/>
</dbReference>
<feature type="domain" description="N-acetyltransferase" evidence="1">
    <location>
        <begin position="1"/>
        <end position="164"/>
    </location>
</feature>
<dbReference type="Gene3D" id="3.40.630.30">
    <property type="match status" value="1"/>
</dbReference>
<comment type="caution">
    <text evidence="2">The sequence shown here is derived from an EMBL/GenBank/DDBJ whole genome shotgun (WGS) entry which is preliminary data.</text>
</comment>
<dbReference type="CDD" id="cd04301">
    <property type="entry name" value="NAT_SF"/>
    <property type="match status" value="1"/>
</dbReference>
<keyword evidence="2" id="KW-0808">Transferase</keyword>
<dbReference type="InterPro" id="IPR000182">
    <property type="entry name" value="GNAT_dom"/>
</dbReference>
<evidence type="ECO:0000313" key="2">
    <source>
        <dbReference type="EMBL" id="RFU65957.1"/>
    </source>
</evidence>
<dbReference type="OrthoDB" id="9773249at2"/>
<sequence length="164" mass="18604">MNIRKAVPDDAERLLQLMNEVDDSNLMLYGPGERKTSTEQMQLRIEAMNKVELSEILVAESGGKLAGYLMMIGNQQARIKHSIYLVVGVGSRFRGKGAGTMLLEAMEHWARQHHIHRIELTVIAHNETAFSLYKKMGFQVEGTKNDSLTIDGQYVDEYYMSKLI</sequence>
<dbReference type="InterPro" id="IPR016181">
    <property type="entry name" value="Acyl_CoA_acyltransferase"/>
</dbReference>
<dbReference type="EMBL" id="QVTD01000003">
    <property type="protein sequence ID" value="RFU65957.1"/>
    <property type="molecule type" value="Genomic_DNA"/>
</dbReference>
<organism evidence="2 3">
    <name type="scientific">Peribacillus glennii</name>
    <dbReference type="NCBI Taxonomy" id="2303991"/>
    <lineage>
        <taxon>Bacteria</taxon>
        <taxon>Bacillati</taxon>
        <taxon>Bacillota</taxon>
        <taxon>Bacilli</taxon>
        <taxon>Bacillales</taxon>
        <taxon>Bacillaceae</taxon>
        <taxon>Peribacillus</taxon>
    </lineage>
</organism>
<proteinExistence type="predicted"/>
<dbReference type="Proteomes" id="UP000262939">
    <property type="component" value="Unassembled WGS sequence"/>
</dbReference>
<dbReference type="PANTHER" id="PTHR43415">
    <property type="entry name" value="SPERMIDINE N(1)-ACETYLTRANSFERASE"/>
    <property type="match status" value="1"/>
</dbReference>
<dbReference type="AlphaFoldDB" id="A0A372LI22"/>
<dbReference type="SUPFAM" id="SSF55729">
    <property type="entry name" value="Acyl-CoA N-acyltransferases (Nat)"/>
    <property type="match status" value="1"/>
</dbReference>
<reference evidence="2 3" key="1">
    <citation type="submission" date="2018-08" db="EMBL/GenBank/DDBJ databases">
        <title>Bacillus chawlae sp. nov., Bacillus glennii sp. nov., and Bacillus saganii sp. nov. Isolated from the Vehicle Assembly Building at Kennedy Space Center where the Viking Spacecraft were Assembled.</title>
        <authorList>
            <person name="Seuylemezian A."/>
            <person name="Vaishampayan P."/>
        </authorList>
    </citation>
    <scope>NUCLEOTIDE SEQUENCE [LARGE SCALE GENOMIC DNA]</scope>
    <source>
        <strain evidence="2 3">V44-8</strain>
    </source>
</reference>
<evidence type="ECO:0000259" key="1">
    <source>
        <dbReference type="PROSITE" id="PS51186"/>
    </source>
</evidence>
<keyword evidence="3" id="KW-1185">Reference proteome</keyword>
<gene>
    <name evidence="2" type="ORF">D0466_08845</name>
</gene>
<evidence type="ECO:0000313" key="3">
    <source>
        <dbReference type="Proteomes" id="UP000262939"/>
    </source>
</evidence>